<feature type="chain" id="PRO_5015599939" evidence="2">
    <location>
        <begin position="23"/>
        <end position="349"/>
    </location>
</feature>
<dbReference type="Gene3D" id="1.25.10.10">
    <property type="entry name" value="Leucine-rich Repeat Variant"/>
    <property type="match status" value="1"/>
</dbReference>
<sequence>MKLTLATLIMLASFTLPVVGNASTTLSSEPLVQPSIDQPATSERSAAPSQQNSQVEQWVYIAQDHRQDDAARADALRNLARFPSQNSLVAVVRALQDENMLIREAAIVGAEPYQFAHRWRMIAPLLNDSEWQVRMAATTNLIRDFSNMSSDQQQVMTPPVAELKAYLLSRQDPSSQLLLADVYRWHQEWDKAQVLYEQRLKVEQGNSQIRLSMADNLRAQGLNKQALAVLNNGLEHQPQEANLYYSQALTLVRLEQRNDAAAAMRKAAELAKTNSYFWYLNGVLQENVDLAESTKSFEQAYLISGAPEQLYAVCDIYVRYANEKAGDCIDELAKIAPSDVIEELESKRN</sequence>
<gene>
    <name evidence="3" type="ORF">C9J47_04975</name>
</gene>
<accession>A0A2T3LEV1</accession>
<name>A0A2T3LEV1_9GAMM</name>
<dbReference type="InterPro" id="IPR011990">
    <property type="entry name" value="TPR-like_helical_dom_sf"/>
</dbReference>
<dbReference type="RefSeq" id="WP_107252502.1">
    <property type="nucleotide sequence ID" value="NZ_PYOC01000001.1"/>
</dbReference>
<reference evidence="3 4" key="1">
    <citation type="submission" date="2018-03" db="EMBL/GenBank/DDBJ databases">
        <title>Whole genome sequencing of Histamine producing bacteria.</title>
        <authorList>
            <person name="Butler K."/>
        </authorList>
    </citation>
    <scope>NUCLEOTIDE SEQUENCE [LARGE SCALE GENOMIC DNA]</scope>
    <source>
        <strain evidence="3 4">ATCC 19614</strain>
    </source>
</reference>
<dbReference type="AlphaFoldDB" id="A0A2T3LEV1"/>
<keyword evidence="4" id="KW-1185">Reference proteome</keyword>
<feature type="region of interest" description="Disordered" evidence="1">
    <location>
        <begin position="29"/>
        <end position="53"/>
    </location>
</feature>
<dbReference type="SMART" id="SM00028">
    <property type="entry name" value="TPR"/>
    <property type="match status" value="3"/>
</dbReference>
<dbReference type="Proteomes" id="UP000241803">
    <property type="component" value="Unassembled WGS sequence"/>
</dbReference>
<dbReference type="SUPFAM" id="SSF48452">
    <property type="entry name" value="TPR-like"/>
    <property type="match status" value="1"/>
</dbReference>
<dbReference type="InterPro" id="IPR019734">
    <property type="entry name" value="TPR_rpt"/>
</dbReference>
<dbReference type="SUPFAM" id="SSF48371">
    <property type="entry name" value="ARM repeat"/>
    <property type="match status" value="1"/>
</dbReference>
<evidence type="ECO:0000256" key="1">
    <source>
        <dbReference type="SAM" id="MobiDB-lite"/>
    </source>
</evidence>
<comment type="caution">
    <text evidence="3">The sequence shown here is derived from an EMBL/GenBank/DDBJ whole genome shotgun (WGS) entry which is preliminary data.</text>
</comment>
<evidence type="ECO:0000256" key="2">
    <source>
        <dbReference type="SAM" id="SignalP"/>
    </source>
</evidence>
<dbReference type="EMBL" id="PYOC01000001">
    <property type="protein sequence ID" value="PSV49904.1"/>
    <property type="molecule type" value="Genomic_DNA"/>
</dbReference>
<organism evidence="3 4">
    <name type="scientific">Photobacterium indicum</name>
    <dbReference type="NCBI Taxonomy" id="81447"/>
    <lineage>
        <taxon>Bacteria</taxon>
        <taxon>Pseudomonadati</taxon>
        <taxon>Pseudomonadota</taxon>
        <taxon>Gammaproteobacteria</taxon>
        <taxon>Vibrionales</taxon>
        <taxon>Vibrionaceae</taxon>
        <taxon>Photobacterium</taxon>
    </lineage>
</organism>
<keyword evidence="2" id="KW-0732">Signal</keyword>
<dbReference type="InterPro" id="IPR011989">
    <property type="entry name" value="ARM-like"/>
</dbReference>
<dbReference type="Gene3D" id="1.25.40.10">
    <property type="entry name" value="Tetratricopeptide repeat domain"/>
    <property type="match status" value="1"/>
</dbReference>
<dbReference type="InterPro" id="IPR016024">
    <property type="entry name" value="ARM-type_fold"/>
</dbReference>
<feature type="signal peptide" evidence="2">
    <location>
        <begin position="1"/>
        <end position="22"/>
    </location>
</feature>
<evidence type="ECO:0000313" key="4">
    <source>
        <dbReference type="Proteomes" id="UP000241803"/>
    </source>
</evidence>
<protein>
    <submittedName>
        <fullName evidence="3">Uncharacterized protein</fullName>
    </submittedName>
</protein>
<evidence type="ECO:0000313" key="3">
    <source>
        <dbReference type="EMBL" id="PSV49904.1"/>
    </source>
</evidence>
<proteinExistence type="predicted"/>